<dbReference type="OrthoDB" id="9858757at2"/>
<reference evidence="2" key="1">
    <citation type="submission" date="2016-11" db="EMBL/GenBank/DDBJ databases">
        <title>Trade-off between light-utilization and light-protection in marine flavobacteria.</title>
        <authorList>
            <person name="Kumagai Y."/>
            <person name="Yoshizawa S."/>
            <person name="Kogure K."/>
        </authorList>
    </citation>
    <scope>NUCLEOTIDE SEQUENCE [LARGE SCALE GENOMIC DNA]</scope>
    <source>
        <strain evidence="2">SG-18</strain>
    </source>
</reference>
<accession>A0A2S7T808</accession>
<sequence length="166" mass="18763">MGGTHEQEASTEEEEVPLFQENMANKVAEMNTSLCANIPAELIMSYHPYGKQIETEKMKGSGLDRGCLIKVRYGKKEHNFVQGQVQAWAVKTSNPFFQYKPERNPSAYQKVDGLGEKAVYLAYQRQLLVLKERVMYSMVPPSTGKLSDNGKEIKDLAIAMAKHYKL</sequence>
<comment type="caution">
    <text evidence="1">The sequence shown here is derived from an EMBL/GenBank/DDBJ whole genome shotgun (WGS) entry which is preliminary data.</text>
</comment>
<dbReference type="EMBL" id="MQVX01000001">
    <property type="protein sequence ID" value="PQJ16059.1"/>
    <property type="molecule type" value="Genomic_DNA"/>
</dbReference>
<organism evidence="1 2">
    <name type="scientific">Aureicoccus marinus</name>
    <dbReference type="NCBI Taxonomy" id="754435"/>
    <lineage>
        <taxon>Bacteria</taxon>
        <taxon>Pseudomonadati</taxon>
        <taxon>Bacteroidota</taxon>
        <taxon>Flavobacteriia</taxon>
        <taxon>Flavobacteriales</taxon>
        <taxon>Flavobacteriaceae</taxon>
        <taxon>Aureicoccus</taxon>
    </lineage>
</organism>
<protein>
    <submittedName>
        <fullName evidence="1">Uncharacterized protein</fullName>
    </submittedName>
</protein>
<dbReference type="AlphaFoldDB" id="A0A2S7T808"/>
<dbReference type="RefSeq" id="WP_105001728.1">
    <property type="nucleotide sequence ID" value="NZ_MQVX01000001.1"/>
</dbReference>
<evidence type="ECO:0000313" key="2">
    <source>
        <dbReference type="Proteomes" id="UP000239366"/>
    </source>
</evidence>
<dbReference type="Proteomes" id="UP000239366">
    <property type="component" value="Unassembled WGS sequence"/>
</dbReference>
<evidence type="ECO:0000313" key="1">
    <source>
        <dbReference type="EMBL" id="PQJ16059.1"/>
    </source>
</evidence>
<gene>
    <name evidence="1" type="ORF">BST99_10275</name>
</gene>
<proteinExistence type="predicted"/>
<name>A0A2S7T808_9FLAO</name>
<keyword evidence="2" id="KW-1185">Reference proteome</keyword>